<dbReference type="Proteomes" id="UP000492821">
    <property type="component" value="Unassembled WGS sequence"/>
</dbReference>
<keyword evidence="1" id="KW-1185">Reference proteome</keyword>
<reference evidence="2" key="2">
    <citation type="submission" date="2020-10" db="UniProtKB">
        <authorList>
            <consortium name="WormBaseParasite"/>
        </authorList>
    </citation>
    <scope>IDENTIFICATION</scope>
</reference>
<proteinExistence type="predicted"/>
<name>A0A7E4VJM9_PANRE</name>
<accession>A0A7E4VJM9</accession>
<protein>
    <submittedName>
        <fullName evidence="2">DUF148 domain-containing protein</fullName>
    </submittedName>
</protein>
<evidence type="ECO:0000313" key="1">
    <source>
        <dbReference type="Proteomes" id="UP000492821"/>
    </source>
</evidence>
<dbReference type="AlphaFoldDB" id="A0A7E4VJM9"/>
<reference evidence="1" key="1">
    <citation type="journal article" date="2013" name="Genetics">
        <title>The draft genome and transcriptome of Panagrellus redivivus are shaped by the harsh demands of a free-living lifestyle.</title>
        <authorList>
            <person name="Srinivasan J."/>
            <person name="Dillman A.R."/>
            <person name="Macchietto M.G."/>
            <person name="Heikkinen L."/>
            <person name="Lakso M."/>
            <person name="Fracchia K.M."/>
            <person name="Antoshechkin I."/>
            <person name="Mortazavi A."/>
            <person name="Wong G."/>
            <person name="Sternberg P.W."/>
        </authorList>
    </citation>
    <scope>NUCLEOTIDE SEQUENCE [LARGE SCALE GENOMIC DNA]</scope>
    <source>
        <strain evidence="1">MT8872</strain>
    </source>
</reference>
<dbReference type="WBParaSite" id="Pan_g21976.t1">
    <property type="protein sequence ID" value="Pan_g21976.t1"/>
    <property type="gene ID" value="Pan_g21976"/>
</dbReference>
<sequence length="93" mass="9935">MFVTPRSPVKAQHTAQLASAQEEIATITTSQDSVVAQVEAFNAQLDSITIDAQMEQRFASSTATGTVFLHVRVPVDVFTEANHGTATGDDINT</sequence>
<organism evidence="1 2">
    <name type="scientific">Panagrellus redivivus</name>
    <name type="common">Microworm</name>
    <dbReference type="NCBI Taxonomy" id="6233"/>
    <lineage>
        <taxon>Eukaryota</taxon>
        <taxon>Metazoa</taxon>
        <taxon>Ecdysozoa</taxon>
        <taxon>Nematoda</taxon>
        <taxon>Chromadorea</taxon>
        <taxon>Rhabditida</taxon>
        <taxon>Tylenchina</taxon>
        <taxon>Panagrolaimomorpha</taxon>
        <taxon>Panagrolaimoidea</taxon>
        <taxon>Panagrolaimidae</taxon>
        <taxon>Panagrellus</taxon>
    </lineage>
</organism>
<evidence type="ECO:0000313" key="2">
    <source>
        <dbReference type="WBParaSite" id="Pan_g21976.t1"/>
    </source>
</evidence>